<dbReference type="EMBL" id="CP001142">
    <property type="protein sequence ID" value="ACI65534.1"/>
    <property type="molecule type" value="Genomic_DNA"/>
</dbReference>
<reference evidence="4" key="2">
    <citation type="submission" date="2008-08" db="EMBL/GenBank/DDBJ databases">
        <authorList>
            <consortium name="Diatom Consortium"/>
            <person name="Grigoriev I."/>
            <person name="Grimwood J."/>
            <person name="Kuo A."/>
            <person name="Otillar R.P."/>
            <person name="Salamov A."/>
            <person name="Detter J.C."/>
            <person name="Lindquist E."/>
            <person name="Shapiro H."/>
            <person name="Lucas S."/>
            <person name="Glavina del Rio T."/>
            <person name="Pitluck S."/>
            <person name="Rokhsar D."/>
            <person name="Bowler C."/>
        </authorList>
    </citation>
    <scope>GENOME REANNOTATION</scope>
    <source>
        <strain evidence="4">CCAP 1055/1</strain>
    </source>
</reference>
<reference evidence="3 4" key="1">
    <citation type="journal article" date="2008" name="Nature">
        <title>The Phaeodactylum genome reveals the evolutionary history of diatom genomes.</title>
        <authorList>
            <person name="Bowler C."/>
            <person name="Allen A.E."/>
            <person name="Badger J.H."/>
            <person name="Grimwood J."/>
            <person name="Jabbari K."/>
            <person name="Kuo A."/>
            <person name="Maheswari U."/>
            <person name="Martens C."/>
            <person name="Maumus F."/>
            <person name="Otillar R.P."/>
            <person name="Rayko E."/>
            <person name="Salamov A."/>
            <person name="Vandepoele K."/>
            <person name="Beszteri B."/>
            <person name="Gruber A."/>
            <person name="Heijde M."/>
            <person name="Katinka M."/>
            <person name="Mock T."/>
            <person name="Valentin K."/>
            <person name="Verret F."/>
            <person name="Berges J.A."/>
            <person name="Brownlee C."/>
            <person name="Cadoret J.P."/>
            <person name="Chiovitti A."/>
            <person name="Choi C.J."/>
            <person name="Coesel S."/>
            <person name="De Martino A."/>
            <person name="Detter J.C."/>
            <person name="Durkin C."/>
            <person name="Falciatore A."/>
            <person name="Fournet J."/>
            <person name="Haruta M."/>
            <person name="Huysman M.J."/>
            <person name="Jenkins B.D."/>
            <person name="Jiroutova K."/>
            <person name="Jorgensen R.E."/>
            <person name="Joubert Y."/>
            <person name="Kaplan A."/>
            <person name="Kroger N."/>
            <person name="Kroth P.G."/>
            <person name="La Roche J."/>
            <person name="Lindquist E."/>
            <person name="Lommer M."/>
            <person name="Martin-Jezequel V."/>
            <person name="Lopez P.J."/>
            <person name="Lucas S."/>
            <person name="Mangogna M."/>
            <person name="McGinnis K."/>
            <person name="Medlin L.K."/>
            <person name="Montsant A."/>
            <person name="Oudot-Le Secq M.P."/>
            <person name="Napoli C."/>
            <person name="Obornik M."/>
            <person name="Parker M.S."/>
            <person name="Petit J.L."/>
            <person name="Porcel B.M."/>
            <person name="Poulsen N."/>
            <person name="Robison M."/>
            <person name="Rychlewski L."/>
            <person name="Rynearson T.A."/>
            <person name="Schmutz J."/>
            <person name="Shapiro H."/>
            <person name="Siaut M."/>
            <person name="Stanley M."/>
            <person name="Sussman M.R."/>
            <person name="Taylor A.R."/>
            <person name="Vardi A."/>
            <person name="von Dassow P."/>
            <person name="Vyverman W."/>
            <person name="Willis A."/>
            <person name="Wyrwicz L.S."/>
            <person name="Rokhsar D.S."/>
            <person name="Weissenbach J."/>
            <person name="Armbrust E.V."/>
            <person name="Green B.R."/>
            <person name="Van de Peer Y."/>
            <person name="Grigoriev I.V."/>
        </authorList>
    </citation>
    <scope>NUCLEOTIDE SEQUENCE [LARGE SCALE GENOMIC DNA]</scope>
    <source>
        <strain evidence="3 4">CCAP 1055/1</strain>
    </source>
</reference>
<proteinExistence type="predicted"/>
<dbReference type="KEGG" id="pti:PHATR_33260"/>
<dbReference type="eggNOG" id="ENOG502RVNP">
    <property type="taxonomic scope" value="Eukaryota"/>
</dbReference>
<evidence type="ECO:0000313" key="4">
    <source>
        <dbReference type="Proteomes" id="UP000000759"/>
    </source>
</evidence>
<keyword evidence="4" id="KW-1185">Reference proteome</keyword>
<feature type="region of interest" description="Disordered" evidence="1">
    <location>
        <begin position="80"/>
        <end position="116"/>
    </location>
</feature>
<dbReference type="RefSeq" id="XP_002186064.1">
    <property type="nucleotide sequence ID" value="XM_002186028.1"/>
</dbReference>
<protein>
    <recommendedName>
        <fullName evidence="5">DOMON domain-containing protein</fullName>
    </recommendedName>
</protein>
<dbReference type="OrthoDB" id="45740at2759"/>
<sequence>MAKIPVFLLHLLLLIDGHAFAPLPSVSSRRVVALREGTLPSDNDTTTNIRQDIEAMRQEAMQRLDALSEQMEDLKRENQCYHEQESNHYVSTARTPTASAPSSTALGSMKDKVPAQDIPVSELTTNSETSSKQLETDNILKSHTSKALESKNTLPTTSKPRRLDLLDNTRWKLVFNIGRETGTWMPAGWGASGKRLCFQVVADLSSDPLYDTEDFFHGSSGGKVLNVKDAFVLPHGNVGRRPVKVKSTGGYKVVAGQGPMGTDVVRMYVELEEAIFAGGNKELYCPAGRVYGTCGYFPMESFQHNLDQPGCKDACAREYHAVLREYEVLQASMQEDSRVFALEKIKMMKTLYDKKRQLQDTAKRLQQARQREPERAQLRLSRNGDVALSREGGVCCKVHKGLALEYHILGRMELGSIDVRNEHDEYEDLVHGLHP</sequence>
<name>B5Y4T1_PHATC</name>
<dbReference type="Proteomes" id="UP000000759">
    <property type="component" value="Chromosome 3"/>
</dbReference>
<evidence type="ECO:0008006" key="5">
    <source>
        <dbReference type="Google" id="ProtNLM"/>
    </source>
</evidence>
<dbReference type="AlphaFoldDB" id="B5Y4T1"/>
<evidence type="ECO:0000256" key="2">
    <source>
        <dbReference type="SAM" id="SignalP"/>
    </source>
</evidence>
<organism evidence="3 4">
    <name type="scientific">Phaeodactylum tricornutum (strain CCAP 1055/1)</name>
    <dbReference type="NCBI Taxonomy" id="556484"/>
    <lineage>
        <taxon>Eukaryota</taxon>
        <taxon>Sar</taxon>
        <taxon>Stramenopiles</taxon>
        <taxon>Ochrophyta</taxon>
        <taxon>Bacillariophyta</taxon>
        <taxon>Bacillariophyceae</taxon>
        <taxon>Bacillariophycidae</taxon>
        <taxon>Naviculales</taxon>
        <taxon>Phaeodactylaceae</taxon>
        <taxon>Phaeodactylum</taxon>
    </lineage>
</organism>
<feature type="signal peptide" evidence="2">
    <location>
        <begin position="1"/>
        <end position="19"/>
    </location>
</feature>
<dbReference type="GeneID" id="7204323"/>
<keyword evidence="2" id="KW-0732">Signal</keyword>
<feature type="chain" id="PRO_5002838795" description="DOMON domain-containing protein" evidence="2">
    <location>
        <begin position="20"/>
        <end position="435"/>
    </location>
</feature>
<accession>B5Y4T1</accession>
<evidence type="ECO:0000313" key="3">
    <source>
        <dbReference type="EMBL" id="ACI65534.1"/>
    </source>
</evidence>
<gene>
    <name evidence="3" type="ORF">PHATR_33260</name>
</gene>
<dbReference type="InParanoid" id="B5Y4T1"/>
<feature type="compositionally biased region" description="Polar residues" evidence="1">
    <location>
        <begin position="87"/>
        <end position="106"/>
    </location>
</feature>
<dbReference type="PaxDb" id="2850-Phatr33260"/>
<dbReference type="HOGENOM" id="CLU_630874_0_0_1"/>
<evidence type="ECO:0000256" key="1">
    <source>
        <dbReference type="SAM" id="MobiDB-lite"/>
    </source>
</evidence>